<keyword evidence="2" id="KW-1133">Transmembrane helix</keyword>
<sequence>MSDKCDMCLLGLITLCALLTEAAVTASETVVCMTAGSLIRVIVIIVEIAVFAAPTVILLQIICVRRAEYHRGRKLPSVGLLYSSTAGWPHSLAAGWPLSLAAGLPLSLAAGLPLSLWRASRRDRRAAACLAVLGEPPMGLAAERPEIPPAGRNQSQAAARN</sequence>
<evidence type="ECO:0000256" key="1">
    <source>
        <dbReference type="SAM" id="MobiDB-lite"/>
    </source>
</evidence>
<evidence type="ECO:0000313" key="5">
    <source>
        <dbReference type="Proteomes" id="UP000579812"/>
    </source>
</evidence>
<evidence type="ECO:0000256" key="2">
    <source>
        <dbReference type="SAM" id="Phobius"/>
    </source>
</evidence>
<name>A0A7J6CXV9_9TELE</name>
<dbReference type="EMBL" id="JAAMOB010000007">
    <property type="protein sequence ID" value="KAF4110502.1"/>
    <property type="molecule type" value="Genomic_DNA"/>
</dbReference>
<feature type="compositionally biased region" description="Polar residues" evidence="1">
    <location>
        <begin position="152"/>
        <end position="161"/>
    </location>
</feature>
<protein>
    <submittedName>
        <fullName evidence="4">Uncharacterized protein</fullName>
    </submittedName>
</protein>
<evidence type="ECO:0000313" key="4">
    <source>
        <dbReference type="EMBL" id="KAF4110502.1"/>
    </source>
</evidence>
<proteinExistence type="predicted"/>
<evidence type="ECO:0000256" key="3">
    <source>
        <dbReference type="SAM" id="SignalP"/>
    </source>
</evidence>
<feature type="transmembrane region" description="Helical" evidence="2">
    <location>
        <begin position="38"/>
        <end position="63"/>
    </location>
</feature>
<keyword evidence="5" id="KW-1185">Reference proteome</keyword>
<comment type="caution">
    <text evidence="4">The sequence shown here is derived from an EMBL/GenBank/DDBJ whole genome shotgun (WGS) entry which is preliminary data.</text>
</comment>
<keyword evidence="3" id="KW-0732">Signal</keyword>
<dbReference type="Proteomes" id="UP000579812">
    <property type="component" value="Unassembled WGS sequence"/>
</dbReference>
<feature type="region of interest" description="Disordered" evidence="1">
    <location>
        <begin position="141"/>
        <end position="161"/>
    </location>
</feature>
<dbReference type="AlphaFoldDB" id="A0A7J6CXV9"/>
<gene>
    <name evidence="4" type="ORF">G5714_007533</name>
</gene>
<keyword evidence="2" id="KW-0812">Transmembrane</keyword>
<organism evidence="4 5">
    <name type="scientific">Onychostoma macrolepis</name>
    <dbReference type="NCBI Taxonomy" id="369639"/>
    <lineage>
        <taxon>Eukaryota</taxon>
        <taxon>Metazoa</taxon>
        <taxon>Chordata</taxon>
        <taxon>Craniata</taxon>
        <taxon>Vertebrata</taxon>
        <taxon>Euteleostomi</taxon>
        <taxon>Actinopterygii</taxon>
        <taxon>Neopterygii</taxon>
        <taxon>Teleostei</taxon>
        <taxon>Ostariophysi</taxon>
        <taxon>Cypriniformes</taxon>
        <taxon>Cyprinidae</taxon>
        <taxon>Acrossocheilinae</taxon>
        <taxon>Onychostoma</taxon>
    </lineage>
</organism>
<keyword evidence="2" id="KW-0472">Membrane</keyword>
<feature type="signal peptide" evidence="3">
    <location>
        <begin position="1"/>
        <end position="22"/>
    </location>
</feature>
<accession>A0A7J6CXV9</accession>
<reference evidence="4 5" key="1">
    <citation type="submission" date="2020-04" db="EMBL/GenBank/DDBJ databases">
        <title>Chromosome-level genome assembly of a cyprinid fish Onychostoma macrolepis by integration of Nanopore Sequencing, Bionano and Hi-C technology.</title>
        <authorList>
            <person name="Wang D."/>
        </authorList>
    </citation>
    <scope>NUCLEOTIDE SEQUENCE [LARGE SCALE GENOMIC DNA]</scope>
    <source>
        <strain evidence="4">SWU-2019</strain>
        <tissue evidence="4">Muscle</tissue>
    </source>
</reference>
<feature type="chain" id="PRO_5029494844" evidence="3">
    <location>
        <begin position="23"/>
        <end position="161"/>
    </location>
</feature>